<dbReference type="InterPro" id="IPR029063">
    <property type="entry name" value="SAM-dependent_MTases_sf"/>
</dbReference>
<dbReference type="SUPFAM" id="SSF53335">
    <property type="entry name" value="S-adenosyl-L-methionine-dependent methyltransferases"/>
    <property type="match status" value="1"/>
</dbReference>
<keyword evidence="4" id="KW-1185">Reference proteome</keyword>
<dbReference type="InterPro" id="IPR013216">
    <property type="entry name" value="Methyltransf_11"/>
</dbReference>
<protein>
    <recommendedName>
        <fullName evidence="2">Methyltransferase type 11 domain-containing protein</fullName>
    </recommendedName>
</protein>
<dbReference type="PANTHER" id="PTHR44068">
    <property type="entry name" value="ZGC:194242"/>
    <property type="match status" value="1"/>
</dbReference>
<reference evidence="3 4" key="1">
    <citation type="journal article" date="2011" name="Cell">
        <title>Insight into structure and assembly of the nuclear pore complex by utilizing the genome of a eukaryotic thermophile.</title>
        <authorList>
            <person name="Amlacher S."/>
            <person name="Sarges P."/>
            <person name="Flemming D."/>
            <person name="van Noort V."/>
            <person name="Kunze R."/>
            <person name="Devos D.P."/>
            <person name="Arumugam M."/>
            <person name="Bork P."/>
            <person name="Hurt E."/>
        </authorList>
    </citation>
    <scope>NUCLEOTIDE SEQUENCE [LARGE SCALE GENOMIC DNA]</scope>
    <source>
        <strain evidence="4">DSM 1495 / CBS 144.50 / IMI 039719</strain>
    </source>
</reference>
<dbReference type="Gene3D" id="3.40.50.150">
    <property type="entry name" value="Vaccinia Virus protein VP39"/>
    <property type="match status" value="1"/>
</dbReference>
<dbReference type="PANTHER" id="PTHR44068:SF11">
    <property type="entry name" value="GERANYL DIPHOSPHATE 2-C-METHYLTRANSFERASE"/>
    <property type="match status" value="1"/>
</dbReference>
<dbReference type="CDD" id="cd02440">
    <property type="entry name" value="AdoMet_MTases"/>
    <property type="match status" value="1"/>
</dbReference>
<gene>
    <name evidence="3" type="ORF">CTHT_0018430</name>
</gene>
<name>G0S2T6_CHATD</name>
<dbReference type="EMBL" id="GL988040">
    <property type="protein sequence ID" value="EGS22319.1"/>
    <property type="molecule type" value="Genomic_DNA"/>
</dbReference>
<dbReference type="Proteomes" id="UP000008066">
    <property type="component" value="Unassembled WGS sequence"/>
</dbReference>
<dbReference type="KEGG" id="cthr:CTHT_0018430"/>
<dbReference type="eggNOG" id="KOG1269">
    <property type="taxonomic scope" value="Eukaryota"/>
</dbReference>
<dbReference type="RefSeq" id="XP_006692338.1">
    <property type="nucleotide sequence ID" value="XM_006692275.1"/>
</dbReference>
<dbReference type="HOGENOM" id="CLU_1660534_0_0_1"/>
<dbReference type="STRING" id="759272.G0S2T6"/>
<dbReference type="GeneID" id="18255881"/>
<evidence type="ECO:0000313" key="4">
    <source>
        <dbReference type="Proteomes" id="UP000008066"/>
    </source>
</evidence>
<dbReference type="OrthoDB" id="540004at2759"/>
<proteinExistence type="predicted"/>
<dbReference type="Pfam" id="PF08241">
    <property type="entry name" value="Methyltransf_11"/>
    <property type="match status" value="1"/>
</dbReference>
<evidence type="ECO:0000256" key="1">
    <source>
        <dbReference type="ARBA" id="ARBA00022679"/>
    </source>
</evidence>
<dbReference type="AlphaFoldDB" id="G0S2T6"/>
<dbReference type="InterPro" id="IPR050447">
    <property type="entry name" value="Erg6_SMT_methyltransf"/>
</dbReference>
<keyword evidence="1" id="KW-0808">Transferase</keyword>
<feature type="domain" description="Methyltransferase type 11" evidence="2">
    <location>
        <begin position="69"/>
        <end position="150"/>
    </location>
</feature>
<sequence>MYWAVSSSIYACDPSKTAVIDYDAITWPTEEERREREKHYDEIAADYYHLVSQSYERGCRLEKGMRVIDLGWGLGNPARNTVLYMGCEIVGVTNSLWNVERGTLLAKLELPFPDASFDAAYFIETLCYSLNLELVYREVERMLKPGALFTFRDFTMTEK</sequence>
<evidence type="ECO:0000259" key="2">
    <source>
        <dbReference type="Pfam" id="PF08241"/>
    </source>
</evidence>
<dbReference type="GO" id="GO:0008757">
    <property type="term" value="F:S-adenosylmethionine-dependent methyltransferase activity"/>
    <property type="evidence" value="ECO:0007669"/>
    <property type="project" value="InterPro"/>
</dbReference>
<organism evidence="4">
    <name type="scientific">Chaetomium thermophilum (strain DSM 1495 / CBS 144.50 / IMI 039719)</name>
    <name type="common">Thermochaetoides thermophila</name>
    <dbReference type="NCBI Taxonomy" id="759272"/>
    <lineage>
        <taxon>Eukaryota</taxon>
        <taxon>Fungi</taxon>
        <taxon>Dikarya</taxon>
        <taxon>Ascomycota</taxon>
        <taxon>Pezizomycotina</taxon>
        <taxon>Sordariomycetes</taxon>
        <taxon>Sordariomycetidae</taxon>
        <taxon>Sordariales</taxon>
        <taxon>Chaetomiaceae</taxon>
        <taxon>Thermochaetoides</taxon>
    </lineage>
</organism>
<accession>G0S2T6</accession>
<evidence type="ECO:0000313" key="3">
    <source>
        <dbReference type="EMBL" id="EGS22319.1"/>
    </source>
</evidence>